<dbReference type="GO" id="GO:0003677">
    <property type="term" value="F:DNA binding"/>
    <property type="evidence" value="ECO:0007669"/>
    <property type="project" value="UniProtKB-KW"/>
</dbReference>
<keyword evidence="4" id="KW-1185">Reference proteome</keyword>
<dbReference type="InterPro" id="IPR007492">
    <property type="entry name" value="LytTR_DNA-bd_dom"/>
</dbReference>
<accession>A0A951J1X2</accession>
<proteinExistence type="predicted"/>
<evidence type="ECO:0000313" key="4">
    <source>
        <dbReference type="Proteomes" id="UP000727490"/>
    </source>
</evidence>
<dbReference type="Proteomes" id="UP000727490">
    <property type="component" value="Unassembled WGS sequence"/>
</dbReference>
<feature type="modified residue" description="4-aspartylphosphate" evidence="1">
    <location>
        <position position="55"/>
    </location>
</feature>
<keyword evidence="3" id="KW-0238">DNA-binding</keyword>
<name>A0A951J1X2_9BACT</name>
<dbReference type="InterPro" id="IPR046947">
    <property type="entry name" value="LytR-like"/>
</dbReference>
<keyword evidence="1" id="KW-0597">Phosphoprotein</keyword>
<dbReference type="AlphaFoldDB" id="A0A951J1X2"/>
<gene>
    <name evidence="3" type="ORF">EGN73_17875</name>
</gene>
<dbReference type="PANTHER" id="PTHR37299">
    <property type="entry name" value="TRANSCRIPTIONAL REGULATOR-RELATED"/>
    <property type="match status" value="1"/>
</dbReference>
<feature type="domain" description="Response regulatory" evidence="2">
    <location>
        <begin position="2"/>
        <end position="115"/>
    </location>
</feature>
<evidence type="ECO:0000313" key="3">
    <source>
        <dbReference type="EMBL" id="MBW3469667.1"/>
    </source>
</evidence>
<reference evidence="3 4" key="1">
    <citation type="journal article" date="2020" name="Syst. Appl. Microbiol.">
        <title>Arthrospiribacter ruber gen. nov., sp. nov., a novel bacterium isolated from Arthrospira cultures.</title>
        <authorList>
            <person name="Waleron M."/>
            <person name="Misztak A."/>
            <person name="Waleron M.M."/>
            <person name="Furmaniak M."/>
            <person name="Mrozik A."/>
            <person name="Waleron K."/>
        </authorList>
    </citation>
    <scope>NUCLEOTIDE SEQUENCE [LARGE SCALE GENOMIC DNA]</scope>
    <source>
        <strain evidence="3 4">DPMB0001</strain>
    </source>
</reference>
<dbReference type="Pfam" id="PF04397">
    <property type="entry name" value="LytTR"/>
    <property type="match status" value="1"/>
</dbReference>
<sequence>MKTAIIEDEPLALKRIEKIIAQHRPNWEVVFKAQSVKDLKAFLESGPEIDLMLCDIHLADGLSFKAFKNFKPDFPVIFITAYDEYALRSFDHNCIDYILKPLDELRMVQAFEKLENLEKRNKLPELDPEVFGQLLDNYQVKTYKKRFLSKIGNRIRFVQVEDIAYFFSENGVTYLVEKESSKKFMVDHSLQELEDILLDPLKFHRINRSTIVHLDGLVEMKPYVNGRLLLSVCAETDSKIVVARERVNQFKNWINQ</sequence>
<dbReference type="PROSITE" id="PS50110">
    <property type="entry name" value="RESPONSE_REGULATORY"/>
    <property type="match status" value="1"/>
</dbReference>
<dbReference type="EMBL" id="RPHB01000009">
    <property type="protein sequence ID" value="MBW3469667.1"/>
    <property type="molecule type" value="Genomic_DNA"/>
</dbReference>
<dbReference type="RefSeq" id="WP_219292923.1">
    <property type="nucleotide sequence ID" value="NZ_RPHB01000009.1"/>
</dbReference>
<protein>
    <submittedName>
        <fullName evidence="3">DNA-binding response regulator</fullName>
    </submittedName>
</protein>
<dbReference type="GO" id="GO:0000156">
    <property type="term" value="F:phosphorelay response regulator activity"/>
    <property type="evidence" value="ECO:0007669"/>
    <property type="project" value="InterPro"/>
</dbReference>
<organism evidence="3 4">
    <name type="scientific">Arthrospiribacter ruber</name>
    <dbReference type="NCBI Taxonomy" id="2487934"/>
    <lineage>
        <taxon>Bacteria</taxon>
        <taxon>Pseudomonadati</taxon>
        <taxon>Bacteroidota</taxon>
        <taxon>Cytophagia</taxon>
        <taxon>Cytophagales</taxon>
        <taxon>Cyclobacteriaceae</taxon>
        <taxon>Arthrospiribacter</taxon>
    </lineage>
</organism>
<evidence type="ECO:0000259" key="2">
    <source>
        <dbReference type="PROSITE" id="PS50110"/>
    </source>
</evidence>
<comment type="caution">
    <text evidence="3">The sequence shown here is derived from an EMBL/GenBank/DDBJ whole genome shotgun (WGS) entry which is preliminary data.</text>
</comment>
<dbReference type="SMART" id="SM00850">
    <property type="entry name" value="LytTR"/>
    <property type="match status" value="1"/>
</dbReference>
<evidence type="ECO:0000256" key="1">
    <source>
        <dbReference type="PROSITE-ProRule" id="PRU00169"/>
    </source>
</evidence>
<dbReference type="InterPro" id="IPR001789">
    <property type="entry name" value="Sig_transdc_resp-reg_receiver"/>
</dbReference>
<dbReference type="SMART" id="SM00448">
    <property type="entry name" value="REC"/>
    <property type="match status" value="1"/>
</dbReference>
<dbReference type="Pfam" id="PF00072">
    <property type="entry name" value="Response_reg"/>
    <property type="match status" value="1"/>
</dbReference>
<dbReference type="PANTHER" id="PTHR37299:SF1">
    <property type="entry name" value="STAGE 0 SPORULATION PROTEIN A HOMOLOG"/>
    <property type="match status" value="1"/>
</dbReference>